<evidence type="ECO:0000313" key="2">
    <source>
        <dbReference type="EMBL" id="GGL58610.1"/>
    </source>
</evidence>
<dbReference type="AlphaFoldDB" id="A0A830F3A0"/>
<reference evidence="2" key="2">
    <citation type="submission" date="2020-09" db="EMBL/GenBank/DDBJ databases">
        <authorList>
            <person name="Sun Q."/>
            <person name="Ohkuma M."/>
        </authorList>
    </citation>
    <scope>NUCLEOTIDE SEQUENCE</scope>
    <source>
        <strain evidence="2">JCM 19596</strain>
    </source>
</reference>
<dbReference type="GO" id="GO:0004252">
    <property type="term" value="F:serine-type endopeptidase activity"/>
    <property type="evidence" value="ECO:0007669"/>
    <property type="project" value="InterPro"/>
</dbReference>
<dbReference type="InterPro" id="IPR019533">
    <property type="entry name" value="Peptidase_S26"/>
</dbReference>
<gene>
    <name evidence="2" type="ORF">GCM10009039_16080</name>
</gene>
<sequence>MVREYAESAVTVVLVAVVVALVVGQALGQPVLLGYVTTDSMSGTIDPGDGFVAIPSQLTGPPDVGDVVTYRAVRLHDGGLTTHRVVGTTDGGYVTKGDANPFTDQDGAEPPVPRDRIVAEALQVNGHVVVIPDLGTGVMAVKGGVVDGQRWLANALGLRAGLSSQGAGFLLFAFGLVLFVLSVLDDLRAGDDRDRSRSRARDVLDGRWVALAFLVIVLAPANLAMVGGSTTHHVQASGDAVAASGATPGEPVESTFDVRNNGVVSMLVVVDSRSQTASVDRRALALPPGERATATLSMPAPPRGETSTATVSEHRYFLLLPESTLLALHDADPRYAWAVINLLLACSVLGLVGGVVGFAPTRVRDTSRDVPLRTRLRRLVRP</sequence>
<reference evidence="2" key="1">
    <citation type="journal article" date="2014" name="Int. J. Syst. Evol. Microbiol.">
        <title>Complete genome sequence of Corynebacterium casei LMG S-19264T (=DSM 44701T), isolated from a smear-ripened cheese.</title>
        <authorList>
            <consortium name="US DOE Joint Genome Institute (JGI-PGF)"/>
            <person name="Walter F."/>
            <person name="Albersmeier A."/>
            <person name="Kalinowski J."/>
            <person name="Ruckert C."/>
        </authorList>
    </citation>
    <scope>NUCLEOTIDE SEQUENCE</scope>
    <source>
        <strain evidence="2">JCM 19596</strain>
    </source>
</reference>
<evidence type="ECO:0000313" key="3">
    <source>
        <dbReference type="Proteomes" id="UP000607197"/>
    </source>
</evidence>
<accession>A0A830F3A0</accession>
<protein>
    <submittedName>
        <fullName evidence="2">Signal peptidase I</fullName>
    </submittedName>
</protein>
<dbReference type="RefSeq" id="WP_188977719.1">
    <property type="nucleotide sequence ID" value="NZ_BMPG01000002.1"/>
</dbReference>
<comment type="caution">
    <text evidence="2">The sequence shown here is derived from an EMBL/GenBank/DDBJ whole genome shotgun (WGS) entry which is preliminary data.</text>
</comment>
<dbReference type="Proteomes" id="UP000607197">
    <property type="component" value="Unassembled WGS sequence"/>
</dbReference>
<feature type="transmembrane region" description="Helical" evidence="1">
    <location>
        <begin position="167"/>
        <end position="187"/>
    </location>
</feature>
<keyword evidence="1" id="KW-0812">Transmembrane</keyword>
<dbReference type="EMBL" id="BMPG01000002">
    <property type="protein sequence ID" value="GGL58610.1"/>
    <property type="molecule type" value="Genomic_DNA"/>
</dbReference>
<evidence type="ECO:0000256" key="1">
    <source>
        <dbReference type="SAM" id="Phobius"/>
    </source>
</evidence>
<dbReference type="CDD" id="cd06530">
    <property type="entry name" value="S26_SPase_I"/>
    <property type="match status" value="1"/>
</dbReference>
<dbReference type="GO" id="GO:0006465">
    <property type="term" value="P:signal peptide processing"/>
    <property type="evidence" value="ECO:0007669"/>
    <property type="project" value="InterPro"/>
</dbReference>
<proteinExistence type="predicted"/>
<keyword evidence="1" id="KW-0472">Membrane</keyword>
<dbReference type="OrthoDB" id="50404at2157"/>
<feature type="transmembrane region" description="Helical" evidence="1">
    <location>
        <begin position="335"/>
        <end position="359"/>
    </location>
</feature>
<organism evidence="2 3">
    <name type="scientific">Halocalculus aciditolerans</name>
    <dbReference type="NCBI Taxonomy" id="1383812"/>
    <lineage>
        <taxon>Archaea</taxon>
        <taxon>Methanobacteriati</taxon>
        <taxon>Methanobacteriota</taxon>
        <taxon>Stenosarchaea group</taxon>
        <taxon>Halobacteria</taxon>
        <taxon>Halobacteriales</taxon>
        <taxon>Halobacteriaceae</taxon>
        <taxon>Halocalculus</taxon>
    </lineage>
</organism>
<keyword evidence="1" id="KW-1133">Transmembrane helix</keyword>
<name>A0A830F3A0_9EURY</name>
<feature type="transmembrane region" description="Helical" evidence="1">
    <location>
        <begin position="208"/>
        <end position="227"/>
    </location>
</feature>
<keyword evidence="3" id="KW-1185">Reference proteome</keyword>